<comment type="caution">
    <text evidence="1">The sequence shown here is derived from an EMBL/GenBank/DDBJ whole genome shotgun (WGS) entry which is preliminary data.</text>
</comment>
<dbReference type="Proteomes" id="UP000306630">
    <property type="component" value="Unassembled WGS sequence"/>
</dbReference>
<name>A0A4V6RES3_9BACT</name>
<proteinExistence type="predicted"/>
<organism evidence="1 2">
    <name type="scientific">Muribaculum intestinale</name>
    <dbReference type="NCBI Taxonomy" id="1796646"/>
    <lineage>
        <taxon>Bacteria</taxon>
        <taxon>Pseudomonadati</taxon>
        <taxon>Bacteroidota</taxon>
        <taxon>Bacteroidia</taxon>
        <taxon>Bacteroidales</taxon>
        <taxon>Muribaculaceae</taxon>
        <taxon>Muribaculum</taxon>
    </lineage>
</organism>
<dbReference type="EMBL" id="SRYD01000003">
    <property type="protein sequence ID" value="TGY76429.1"/>
    <property type="molecule type" value="Genomic_DNA"/>
</dbReference>
<dbReference type="NCBIfam" id="TIGR03807">
    <property type="entry name" value="RR_fam_repeat"/>
    <property type="match status" value="1"/>
</dbReference>
<reference evidence="1 2" key="1">
    <citation type="submission" date="2019-04" db="EMBL/GenBank/DDBJ databases">
        <title>Microbes associate with the intestines of laboratory mice.</title>
        <authorList>
            <person name="Navarre W."/>
            <person name="Wong E."/>
            <person name="Huang K."/>
            <person name="Tropini C."/>
            <person name="Ng K."/>
            <person name="Yu B."/>
        </authorList>
    </citation>
    <scope>NUCLEOTIDE SEQUENCE [LARGE SCALE GENOMIC DNA]</scope>
    <source>
        <strain evidence="1 2">NM06_A21</strain>
    </source>
</reference>
<dbReference type="AlphaFoldDB" id="A0A4V6RES3"/>
<dbReference type="InterPro" id="IPR022444">
    <property type="entry name" value="Cofactor-bd_rpt"/>
</dbReference>
<evidence type="ECO:0000313" key="2">
    <source>
        <dbReference type="Proteomes" id="UP000306630"/>
    </source>
</evidence>
<accession>A0A4V6RES3</accession>
<protein>
    <submittedName>
        <fullName evidence="1">Uncharacterized protein</fullName>
    </submittedName>
</protein>
<evidence type="ECO:0000313" key="1">
    <source>
        <dbReference type="EMBL" id="TGY76429.1"/>
    </source>
</evidence>
<sequence>MVSDFAEWGIFTNFAMEISLCF</sequence>
<gene>
    <name evidence="1" type="ORF">E5333_00975</name>
</gene>